<dbReference type="InterPro" id="IPR011607">
    <property type="entry name" value="MGS-like_dom"/>
</dbReference>
<comment type="pathway">
    <text evidence="2 8">Purine metabolism; IMP biosynthesis via de novo pathway; 5-formamido-1-(5-phospho-D-ribosyl)imidazole-4-carboxamide from 5-amino-1-(5-phospho-D-ribosyl)imidazole-4-carboxamide (10-formyl THF route): step 1/1.</text>
</comment>
<dbReference type="Gene3D" id="3.40.50.1380">
    <property type="entry name" value="Methylglyoxal synthase-like domain"/>
    <property type="match status" value="1"/>
</dbReference>
<dbReference type="RefSeq" id="WP_387964897.1">
    <property type="nucleotide sequence ID" value="NZ_JBHSGP010000014.1"/>
</dbReference>
<evidence type="ECO:0000256" key="8">
    <source>
        <dbReference type="HAMAP-Rule" id="MF_00139"/>
    </source>
</evidence>
<dbReference type="GO" id="GO:0003937">
    <property type="term" value="F:IMP cyclohydrolase activity"/>
    <property type="evidence" value="ECO:0007669"/>
    <property type="project" value="UniProtKB-EC"/>
</dbReference>
<dbReference type="GO" id="GO:0004643">
    <property type="term" value="F:phosphoribosylaminoimidazolecarboxamide formyltransferase activity"/>
    <property type="evidence" value="ECO:0007669"/>
    <property type="project" value="UniProtKB-EC"/>
</dbReference>
<dbReference type="Pfam" id="PF02142">
    <property type="entry name" value="MGS"/>
    <property type="match status" value="1"/>
</dbReference>
<dbReference type="EC" id="2.1.2.3" evidence="8"/>
<keyword evidence="5 8" id="KW-0658">Purine biosynthesis</keyword>
<accession>A0ABV9N565</accession>
<dbReference type="NCBIfam" id="NF002049">
    <property type="entry name" value="PRK00881.1"/>
    <property type="match status" value="1"/>
</dbReference>
<evidence type="ECO:0000256" key="6">
    <source>
        <dbReference type="ARBA" id="ARBA00022801"/>
    </source>
</evidence>
<dbReference type="EC" id="3.5.4.10" evidence="8"/>
<dbReference type="PIRSF" id="PIRSF000414">
    <property type="entry name" value="AICARFT_IMPCHas"/>
    <property type="match status" value="1"/>
</dbReference>
<proteinExistence type="inferred from homology"/>
<dbReference type="Proteomes" id="UP001595953">
    <property type="component" value="Unassembled WGS sequence"/>
</dbReference>
<dbReference type="EMBL" id="JBHSGP010000014">
    <property type="protein sequence ID" value="MFC4723481.1"/>
    <property type="molecule type" value="Genomic_DNA"/>
</dbReference>
<evidence type="ECO:0000256" key="1">
    <source>
        <dbReference type="ARBA" id="ARBA00004844"/>
    </source>
</evidence>
<protein>
    <recommendedName>
        <fullName evidence="8">Bifunctional purine biosynthesis protein PurH</fullName>
    </recommendedName>
    <domain>
        <recommendedName>
            <fullName evidence="8">Phosphoribosylaminoimidazolecarboxamide formyltransferase</fullName>
            <ecNumber evidence="8">2.1.2.3</ecNumber>
        </recommendedName>
        <alternativeName>
            <fullName evidence="8">AICAR transformylase</fullName>
        </alternativeName>
    </domain>
    <domain>
        <recommendedName>
            <fullName evidence="8">IMP cyclohydrolase</fullName>
            <ecNumber evidence="8">3.5.4.10</ecNumber>
        </recommendedName>
        <alternativeName>
            <fullName evidence="8">ATIC</fullName>
        </alternativeName>
        <alternativeName>
            <fullName evidence="8">IMP synthase</fullName>
        </alternativeName>
        <alternativeName>
            <fullName evidence="8">Inosinicase</fullName>
        </alternativeName>
    </domain>
</protein>
<feature type="domain" description="MGS-like" evidence="9">
    <location>
        <begin position="1"/>
        <end position="149"/>
    </location>
</feature>
<evidence type="ECO:0000256" key="2">
    <source>
        <dbReference type="ARBA" id="ARBA00004954"/>
    </source>
</evidence>
<dbReference type="InterPro" id="IPR036914">
    <property type="entry name" value="MGS-like_dom_sf"/>
</dbReference>
<dbReference type="PANTHER" id="PTHR11692">
    <property type="entry name" value="BIFUNCTIONAL PURINE BIOSYNTHESIS PROTEIN PURH"/>
    <property type="match status" value="1"/>
</dbReference>
<evidence type="ECO:0000256" key="3">
    <source>
        <dbReference type="ARBA" id="ARBA00007667"/>
    </source>
</evidence>
<dbReference type="InterPro" id="IPR002695">
    <property type="entry name" value="PurH-like"/>
</dbReference>
<dbReference type="SUPFAM" id="SSF53927">
    <property type="entry name" value="Cytidine deaminase-like"/>
    <property type="match status" value="1"/>
</dbReference>
<evidence type="ECO:0000256" key="4">
    <source>
        <dbReference type="ARBA" id="ARBA00022679"/>
    </source>
</evidence>
<reference evidence="11" key="1">
    <citation type="journal article" date="2019" name="Int. J. Syst. Evol. Microbiol.">
        <title>The Global Catalogue of Microorganisms (GCM) 10K type strain sequencing project: providing services to taxonomists for standard genome sequencing and annotation.</title>
        <authorList>
            <consortium name="The Broad Institute Genomics Platform"/>
            <consortium name="The Broad Institute Genome Sequencing Center for Infectious Disease"/>
            <person name="Wu L."/>
            <person name="Ma J."/>
        </authorList>
    </citation>
    <scope>NUCLEOTIDE SEQUENCE [LARGE SCALE GENOMIC DNA]</scope>
    <source>
        <strain evidence="11">CCUG 63682</strain>
    </source>
</reference>
<gene>
    <name evidence="8 10" type="primary">purH</name>
    <name evidence="10" type="ORF">ACFO5O_14185</name>
</gene>
<dbReference type="Gene3D" id="3.40.140.20">
    <property type="match status" value="2"/>
</dbReference>
<evidence type="ECO:0000256" key="5">
    <source>
        <dbReference type="ARBA" id="ARBA00022755"/>
    </source>
</evidence>
<dbReference type="HAMAP" id="MF_00139">
    <property type="entry name" value="PurH"/>
    <property type="match status" value="1"/>
</dbReference>
<keyword evidence="6 8" id="KW-0378">Hydrolase</keyword>
<dbReference type="SMART" id="SM00851">
    <property type="entry name" value="MGS"/>
    <property type="match status" value="1"/>
</dbReference>
<evidence type="ECO:0000256" key="7">
    <source>
        <dbReference type="ARBA" id="ARBA00023268"/>
    </source>
</evidence>
<comment type="similarity">
    <text evidence="3 8">Belongs to the PurH family.</text>
</comment>
<keyword evidence="11" id="KW-1185">Reference proteome</keyword>
<sequence>MNTTKSIKSALISVFSKDGLAPIVKELHKQNVTIYSTGGTEKFIKELGIAVIPVEDVTSYPSILGGRVKTLHPKVFGGILNRQHNEGDVAELKDFDIPQIDLVIVDLYPFEKTVASGASNQDIIEKIDIGGISLIRAAAKNYADVICVSSVDDYSEFLELLKSKNGETTEDDRKHFAAKAFNVSSHYDSAIFNYFNTDHNIASLKISETKGQVLRYGENPHQKGFFFGDFDAMFTKLHGKELSYNNLLDVDAAVNLINEFKGEAPTFAILKHNNACGFAQRNSIQQAYKDALAGDPVSAFGGILISNTEIDKATAEDIHSLFCEVVIAPSFSDDALEILTGKKNRILLILKDTELAQTTVRTCLNGVLVQDRDSITDAIEHLSYTTNNKPSQNELEDLIFASKICKHTKSNTIVLVKDRQLCASGTGQTSRVDALNQAIHKAQSFSFDLNGAVMASDAFFPFPDCVEIAKKAGITAVIQPGGSIKDQLSIDYCNQNNLAMVFTGTRHFKH</sequence>
<dbReference type="NCBIfam" id="TIGR00355">
    <property type="entry name" value="purH"/>
    <property type="match status" value="1"/>
</dbReference>
<name>A0ABV9N565_9FLAO</name>
<dbReference type="InterPro" id="IPR016193">
    <property type="entry name" value="Cytidine_deaminase-like"/>
</dbReference>
<organism evidence="10 11">
    <name type="scientific">Geojedonia litorea</name>
    <dbReference type="NCBI Taxonomy" id="1268269"/>
    <lineage>
        <taxon>Bacteria</taxon>
        <taxon>Pseudomonadati</taxon>
        <taxon>Bacteroidota</taxon>
        <taxon>Flavobacteriia</taxon>
        <taxon>Flavobacteriales</taxon>
        <taxon>Flavobacteriaceae</taxon>
        <taxon>Geojedonia</taxon>
    </lineage>
</organism>
<evidence type="ECO:0000313" key="10">
    <source>
        <dbReference type="EMBL" id="MFC4723481.1"/>
    </source>
</evidence>
<comment type="pathway">
    <text evidence="1 8">Purine metabolism; IMP biosynthesis via de novo pathway; IMP from 5-formamido-1-(5-phospho-D-ribosyl)imidazole-4-carboxamide: step 1/1.</text>
</comment>
<comment type="catalytic activity">
    <reaction evidence="8">
        <text>(6R)-10-formyltetrahydrofolate + 5-amino-1-(5-phospho-beta-D-ribosyl)imidazole-4-carboxamide = 5-formamido-1-(5-phospho-D-ribosyl)imidazole-4-carboxamide + (6S)-5,6,7,8-tetrahydrofolate</text>
        <dbReference type="Rhea" id="RHEA:22192"/>
        <dbReference type="ChEBI" id="CHEBI:57453"/>
        <dbReference type="ChEBI" id="CHEBI:58467"/>
        <dbReference type="ChEBI" id="CHEBI:58475"/>
        <dbReference type="ChEBI" id="CHEBI:195366"/>
        <dbReference type="EC" id="2.1.2.3"/>
    </reaction>
</comment>
<dbReference type="InterPro" id="IPR024051">
    <property type="entry name" value="AICAR_Tfase_dup_dom_sf"/>
</dbReference>
<comment type="domain">
    <text evidence="8">The IMP cyclohydrolase activity resides in the N-terminal region.</text>
</comment>
<dbReference type="CDD" id="cd01421">
    <property type="entry name" value="IMPCH"/>
    <property type="match status" value="1"/>
</dbReference>
<dbReference type="Pfam" id="PF01808">
    <property type="entry name" value="AICARFT_IMPCHas"/>
    <property type="match status" value="1"/>
</dbReference>
<dbReference type="PROSITE" id="PS51855">
    <property type="entry name" value="MGS"/>
    <property type="match status" value="1"/>
</dbReference>
<comment type="catalytic activity">
    <reaction evidence="8">
        <text>IMP + H2O = 5-formamido-1-(5-phospho-D-ribosyl)imidazole-4-carboxamide</text>
        <dbReference type="Rhea" id="RHEA:18445"/>
        <dbReference type="ChEBI" id="CHEBI:15377"/>
        <dbReference type="ChEBI" id="CHEBI:58053"/>
        <dbReference type="ChEBI" id="CHEBI:58467"/>
        <dbReference type="EC" id="3.5.4.10"/>
    </reaction>
</comment>
<evidence type="ECO:0000259" key="9">
    <source>
        <dbReference type="PROSITE" id="PS51855"/>
    </source>
</evidence>
<keyword evidence="7 8" id="KW-0511">Multifunctional enzyme</keyword>
<comment type="caution">
    <text evidence="10">The sequence shown here is derived from an EMBL/GenBank/DDBJ whole genome shotgun (WGS) entry which is preliminary data.</text>
</comment>
<dbReference type="SMART" id="SM00798">
    <property type="entry name" value="AICARFT_IMPCHas"/>
    <property type="match status" value="1"/>
</dbReference>
<keyword evidence="4 8" id="KW-0808">Transferase</keyword>
<dbReference type="SUPFAM" id="SSF52335">
    <property type="entry name" value="Methylglyoxal synthase-like"/>
    <property type="match status" value="1"/>
</dbReference>
<dbReference type="PANTHER" id="PTHR11692:SF0">
    <property type="entry name" value="BIFUNCTIONAL PURINE BIOSYNTHESIS PROTEIN ATIC"/>
    <property type="match status" value="1"/>
</dbReference>
<evidence type="ECO:0000313" key="11">
    <source>
        <dbReference type="Proteomes" id="UP001595953"/>
    </source>
</evidence>